<organism evidence="2 3">
    <name type="scientific">Brassica napus</name>
    <name type="common">Rape</name>
    <dbReference type="NCBI Taxonomy" id="3708"/>
    <lineage>
        <taxon>Eukaryota</taxon>
        <taxon>Viridiplantae</taxon>
        <taxon>Streptophyta</taxon>
        <taxon>Embryophyta</taxon>
        <taxon>Tracheophyta</taxon>
        <taxon>Spermatophyta</taxon>
        <taxon>Magnoliopsida</taxon>
        <taxon>eudicotyledons</taxon>
        <taxon>Gunneridae</taxon>
        <taxon>Pentapetalae</taxon>
        <taxon>rosids</taxon>
        <taxon>malvids</taxon>
        <taxon>Brassicales</taxon>
        <taxon>Brassicaceae</taxon>
        <taxon>Brassiceae</taxon>
        <taxon>Brassica</taxon>
    </lineage>
</organism>
<feature type="non-terminal residue" evidence="2">
    <location>
        <position position="1"/>
    </location>
</feature>
<feature type="compositionally biased region" description="Pro residues" evidence="1">
    <location>
        <begin position="1"/>
        <end position="13"/>
    </location>
</feature>
<comment type="caution">
    <text evidence="2">The sequence shown here is derived from an EMBL/GenBank/DDBJ whole genome shotgun (WGS) entry which is preliminary data.</text>
</comment>
<accession>A0ABQ8EG57</accession>
<feature type="region of interest" description="Disordered" evidence="1">
    <location>
        <begin position="1"/>
        <end position="39"/>
    </location>
</feature>
<evidence type="ECO:0000313" key="3">
    <source>
        <dbReference type="Proteomes" id="UP000824890"/>
    </source>
</evidence>
<dbReference type="EMBL" id="JAGKQM010000002">
    <property type="protein sequence ID" value="KAH0940327.1"/>
    <property type="molecule type" value="Genomic_DNA"/>
</dbReference>
<dbReference type="Proteomes" id="UP000824890">
    <property type="component" value="Unassembled WGS sequence"/>
</dbReference>
<name>A0ABQ8EG57_BRANA</name>
<protein>
    <submittedName>
        <fullName evidence="2">Uncharacterized protein</fullName>
    </submittedName>
</protein>
<evidence type="ECO:0000313" key="2">
    <source>
        <dbReference type="EMBL" id="KAH0940327.1"/>
    </source>
</evidence>
<feature type="compositionally biased region" description="Low complexity" evidence="1">
    <location>
        <begin position="23"/>
        <end position="36"/>
    </location>
</feature>
<keyword evidence="3" id="KW-1185">Reference proteome</keyword>
<gene>
    <name evidence="2" type="ORF">HID58_007788</name>
</gene>
<reference evidence="2 3" key="1">
    <citation type="submission" date="2021-05" db="EMBL/GenBank/DDBJ databases">
        <title>Genome Assembly of Synthetic Allotetraploid Brassica napus Reveals Homoeologous Exchanges between Subgenomes.</title>
        <authorList>
            <person name="Davis J.T."/>
        </authorList>
    </citation>
    <scope>NUCLEOTIDE SEQUENCE [LARGE SCALE GENOMIC DNA]</scope>
    <source>
        <strain evidence="3">cv. Da-Ae</strain>
        <tissue evidence="2">Seedling</tissue>
    </source>
</reference>
<proteinExistence type="predicted"/>
<evidence type="ECO:0000256" key="1">
    <source>
        <dbReference type="SAM" id="MobiDB-lite"/>
    </source>
</evidence>
<sequence length="152" mass="17363">PPHPHNCPQPPRPHNCRPHQSHPHVTTSTTSTQPLTMRAPISSPSITTFVSTTESSIHNSSGHINNINTTTDYEILIHNSSDHINNIHAHIDQESHRHFHRKRGLTFHVEFVCESKEAEKNRDRDQELISKSFEDYAAAVEPRNDTDTEIER</sequence>